<organism evidence="7 8">
    <name type="scientific">Pseudonocardia benzenivorans</name>
    <dbReference type="NCBI Taxonomy" id="228005"/>
    <lineage>
        <taxon>Bacteria</taxon>
        <taxon>Bacillati</taxon>
        <taxon>Actinomycetota</taxon>
        <taxon>Actinomycetes</taxon>
        <taxon>Pseudonocardiales</taxon>
        <taxon>Pseudonocardiaceae</taxon>
        <taxon>Pseudonocardia</taxon>
    </lineage>
</organism>
<dbReference type="NCBIfam" id="NF041518">
    <property type="entry name" value="choice_anch_Q"/>
    <property type="match status" value="1"/>
</dbReference>
<sequence length="466" mass="47566">MTSSPPPTPPRVEDTQPIPPSPPKAPRPRWRLFAAVGVVVVLVAVGLWWALSPKGAPSSSQAPVAIPSGVGPAPAGTGKTLDVAADGSKQYRTIADAAAQAQPGDTILIQPGSYAGFTVPRSGTDGEWITYQAAPGGQVLIDSDDASDKGRVDLSGRSFIKLAGIVVQDANHFGIYAEKTSNIVLDHVEVADSRHGGVVFLTGTNITVQYSNVHGNNSIGTDAEMEAISMDNVQGFEIVGCTVTGNGEEGIDAKYESSNGRIHGNTATGNRGPNIYIDSAHDIVVSDNKVSGATGPGKSGIMLGVEDYSDSRRIANITVENNVATGNTGGGIAFFTESNGTFQNISIINNTLAGNQTAGLVVGDTQLSGTNVLRNNVFGDNAGRDIKGSTDDFTVDHNLFSAPGPGSDNVVGAPVFVDEAGGNLALAPDSPGIGAGSPEGAPAADINGVARQGDKPDIGAYQTPAG</sequence>
<evidence type="ECO:0000256" key="4">
    <source>
        <dbReference type="SAM" id="MobiDB-lite"/>
    </source>
</evidence>
<name>A0ABW3VK71_9PSEU</name>
<evidence type="ECO:0000259" key="6">
    <source>
        <dbReference type="Pfam" id="PF13229"/>
    </source>
</evidence>
<protein>
    <submittedName>
        <fullName evidence="7">Right-handed parallel beta-helix repeat-containing protein</fullName>
    </submittedName>
</protein>
<dbReference type="InterPro" id="IPR022441">
    <property type="entry name" value="Para_beta_helix_rpt-2"/>
</dbReference>
<feature type="region of interest" description="Disordered" evidence="4">
    <location>
        <begin position="427"/>
        <end position="466"/>
    </location>
</feature>
<feature type="domain" description="Right handed beta helix" evidence="6">
    <location>
        <begin position="310"/>
        <end position="408"/>
    </location>
</feature>
<comment type="caution">
    <text evidence="7">The sequence shown here is derived from an EMBL/GenBank/DDBJ whole genome shotgun (WGS) entry which is preliminary data.</text>
</comment>
<evidence type="ECO:0000256" key="3">
    <source>
        <dbReference type="ARBA" id="ARBA00022729"/>
    </source>
</evidence>
<comment type="subcellular location">
    <subcellularLocation>
        <location evidence="1">Secreted</location>
    </subcellularLocation>
</comment>
<dbReference type="RefSeq" id="WP_339125062.1">
    <property type="nucleotide sequence ID" value="NZ_BAABKS010000029.1"/>
</dbReference>
<dbReference type="NCBIfam" id="TIGR03804">
    <property type="entry name" value="para_beta_helix"/>
    <property type="match status" value="1"/>
</dbReference>
<dbReference type="SMART" id="SM00710">
    <property type="entry name" value="PbH1"/>
    <property type="match status" value="9"/>
</dbReference>
<feature type="compositionally biased region" description="Pro residues" evidence="4">
    <location>
        <begin position="1"/>
        <end position="10"/>
    </location>
</feature>
<feature type="transmembrane region" description="Helical" evidence="5">
    <location>
        <begin position="32"/>
        <end position="51"/>
    </location>
</feature>
<accession>A0ABW3VK71</accession>
<keyword evidence="5" id="KW-0812">Transmembrane</keyword>
<keyword evidence="8" id="KW-1185">Reference proteome</keyword>
<dbReference type="SUPFAM" id="SSF51126">
    <property type="entry name" value="Pectin lyase-like"/>
    <property type="match status" value="1"/>
</dbReference>
<dbReference type="InterPro" id="IPR011050">
    <property type="entry name" value="Pectin_lyase_fold/virulence"/>
</dbReference>
<feature type="domain" description="Right handed beta helix" evidence="6">
    <location>
        <begin position="156"/>
        <end position="295"/>
    </location>
</feature>
<dbReference type="EMBL" id="JBHTMB010000141">
    <property type="protein sequence ID" value="MFD1235033.1"/>
    <property type="molecule type" value="Genomic_DNA"/>
</dbReference>
<dbReference type="Pfam" id="PF13229">
    <property type="entry name" value="Beta_helix"/>
    <property type="match status" value="2"/>
</dbReference>
<keyword evidence="3" id="KW-0732">Signal</keyword>
<keyword evidence="2" id="KW-0964">Secreted</keyword>
<dbReference type="InterPro" id="IPR006626">
    <property type="entry name" value="PbH1"/>
</dbReference>
<feature type="region of interest" description="Disordered" evidence="4">
    <location>
        <begin position="1"/>
        <end position="25"/>
    </location>
</feature>
<dbReference type="Proteomes" id="UP001597182">
    <property type="component" value="Unassembled WGS sequence"/>
</dbReference>
<evidence type="ECO:0000256" key="2">
    <source>
        <dbReference type="ARBA" id="ARBA00022525"/>
    </source>
</evidence>
<dbReference type="InterPro" id="IPR012334">
    <property type="entry name" value="Pectin_lyas_fold"/>
</dbReference>
<dbReference type="Gene3D" id="2.160.20.10">
    <property type="entry name" value="Single-stranded right-handed beta-helix, Pectin lyase-like"/>
    <property type="match status" value="1"/>
</dbReference>
<keyword evidence="5" id="KW-1133">Transmembrane helix</keyword>
<dbReference type="InterPro" id="IPR039448">
    <property type="entry name" value="Beta_helix"/>
</dbReference>
<proteinExistence type="predicted"/>
<dbReference type="InterPro" id="IPR052052">
    <property type="entry name" value="Polysaccharide_Lyase_9"/>
</dbReference>
<dbReference type="PANTHER" id="PTHR40088">
    <property type="entry name" value="PECTATE LYASE (EUROFUNG)"/>
    <property type="match status" value="1"/>
</dbReference>
<gene>
    <name evidence="7" type="ORF">ACFQ34_17215</name>
</gene>
<dbReference type="PANTHER" id="PTHR40088:SF2">
    <property type="entry name" value="SECRETED SUGAR HYDROLASE"/>
    <property type="match status" value="1"/>
</dbReference>
<evidence type="ECO:0000256" key="5">
    <source>
        <dbReference type="SAM" id="Phobius"/>
    </source>
</evidence>
<reference evidence="8" key="1">
    <citation type="journal article" date="2019" name="Int. J. Syst. Evol. Microbiol.">
        <title>The Global Catalogue of Microorganisms (GCM) 10K type strain sequencing project: providing services to taxonomists for standard genome sequencing and annotation.</title>
        <authorList>
            <consortium name="The Broad Institute Genomics Platform"/>
            <consortium name="The Broad Institute Genome Sequencing Center for Infectious Disease"/>
            <person name="Wu L."/>
            <person name="Ma J."/>
        </authorList>
    </citation>
    <scope>NUCLEOTIDE SEQUENCE [LARGE SCALE GENOMIC DNA]</scope>
    <source>
        <strain evidence="8">CCUG 49018</strain>
    </source>
</reference>
<evidence type="ECO:0000256" key="1">
    <source>
        <dbReference type="ARBA" id="ARBA00004613"/>
    </source>
</evidence>
<keyword evidence="5" id="KW-0472">Membrane</keyword>
<evidence type="ECO:0000313" key="8">
    <source>
        <dbReference type="Proteomes" id="UP001597182"/>
    </source>
</evidence>
<evidence type="ECO:0000313" key="7">
    <source>
        <dbReference type="EMBL" id="MFD1235033.1"/>
    </source>
</evidence>
<dbReference type="InterPro" id="IPR059226">
    <property type="entry name" value="Choice_anch_Q_dom"/>
</dbReference>